<keyword evidence="1" id="KW-0472">Membrane</keyword>
<proteinExistence type="predicted"/>
<accession>A0ABU4T9K7</accession>
<evidence type="ECO:0000256" key="1">
    <source>
        <dbReference type="SAM" id="Phobius"/>
    </source>
</evidence>
<comment type="caution">
    <text evidence="2">The sequence shown here is derived from an EMBL/GenBank/DDBJ whole genome shotgun (WGS) entry which is preliminary data.</text>
</comment>
<dbReference type="Proteomes" id="UP001285521">
    <property type="component" value="Unassembled WGS sequence"/>
</dbReference>
<dbReference type="Pfam" id="PF11666">
    <property type="entry name" value="DUF2933"/>
    <property type="match status" value="1"/>
</dbReference>
<keyword evidence="1" id="KW-0812">Transmembrane</keyword>
<keyword evidence="1" id="KW-1133">Transmembrane helix</keyword>
<name>A0ABU4T9K7_9PSEU</name>
<organism evidence="2 3">
    <name type="scientific">Lentzea miocenica</name>
    <dbReference type="NCBI Taxonomy" id="3095431"/>
    <lineage>
        <taxon>Bacteria</taxon>
        <taxon>Bacillati</taxon>
        <taxon>Actinomycetota</taxon>
        <taxon>Actinomycetes</taxon>
        <taxon>Pseudonocardiales</taxon>
        <taxon>Pseudonocardiaceae</taxon>
        <taxon>Lentzea</taxon>
    </lineage>
</organism>
<protein>
    <submittedName>
        <fullName evidence="2">DUF2933 domain-containing protein</fullName>
    </submittedName>
</protein>
<feature type="transmembrane region" description="Helical" evidence="1">
    <location>
        <begin position="6"/>
        <end position="37"/>
    </location>
</feature>
<dbReference type="InterPro" id="IPR021682">
    <property type="entry name" value="DUF2933"/>
</dbReference>
<dbReference type="EMBL" id="JAXAVW010000030">
    <property type="protein sequence ID" value="MDX8034843.1"/>
    <property type="molecule type" value="Genomic_DNA"/>
</dbReference>
<evidence type="ECO:0000313" key="2">
    <source>
        <dbReference type="EMBL" id="MDX8034843.1"/>
    </source>
</evidence>
<keyword evidence="3" id="KW-1185">Reference proteome</keyword>
<reference evidence="2 3" key="1">
    <citation type="submission" date="2023-11" db="EMBL/GenBank/DDBJ databases">
        <title>Lentzea sokolovensis, sp. nov., Lentzea kristufkii, sp. nov., and Lentzea miocenensis, sp. nov., rare actinobacteria from Sokolov Coal Basin, Miocene lacustrine sediment, Czech Republic.</title>
        <authorList>
            <person name="Lara A."/>
            <person name="Kotroba L."/>
            <person name="Nouioui I."/>
            <person name="Neumann-Schaal M."/>
            <person name="Mast Y."/>
            <person name="Chronakova A."/>
        </authorList>
    </citation>
    <scope>NUCLEOTIDE SEQUENCE [LARGE SCALE GENOMIC DNA]</scope>
    <source>
        <strain evidence="2 3">BCCO 10_0856</strain>
    </source>
</reference>
<gene>
    <name evidence="2" type="ORF">SK803_31895</name>
</gene>
<sequence length="70" mass="7364">MKRQHLGLYAIALAILIVGLGFAGVPAGTLLVGLLVLACPLMMMFMMGGHGGHGGSDEHDKDHRHTSGRQ</sequence>
<dbReference type="RefSeq" id="WP_319969858.1">
    <property type="nucleotide sequence ID" value="NZ_JAXAVW010000030.1"/>
</dbReference>
<evidence type="ECO:0000313" key="3">
    <source>
        <dbReference type="Proteomes" id="UP001285521"/>
    </source>
</evidence>